<dbReference type="EC" id="2.7.7.65" evidence="1"/>
<dbReference type="SUPFAM" id="SSF109604">
    <property type="entry name" value="HD-domain/PDEase-like"/>
    <property type="match status" value="1"/>
</dbReference>
<comment type="caution">
    <text evidence="8">The sequence shown here is derived from an EMBL/GenBank/DDBJ whole genome shotgun (WGS) entry which is preliminary data.</text>
</comment>
<dbReference type="EMBL" id="PUHZ01000011">
    <property type="protein sequence ID" value="PQO46115.1"/>
    <property type="molecule type" value="Genomic_DNA"/>
</dbReference>
<dbReference type="GO" id="GO:0052621">
    <property type="term" value="F:diguanylate cyclase activity"/>
    <property type="evidence" value="ECO:0007669"/>
    <property type="project" value="UniProtKB-EC"/>
</dbReference>
<dbReference type="GO" id="GO:0006355">
    <property type="term" value="P:regulation of DNA-templated transcription"/>
    <property type="evidence" value="ECO:0007669"/>
    <property type="project" value="InterPro"/>
</dbReference>
<dbReference type="Gene3D" id="3.30.70.270">
    <property type="match status" value="1"/>
</dbReference>
<evidence type="ECO:0000259" key="4">
    <source>
        <dbReference type="PROSITE" id="PS50112"/>
    </source>
</evidence>
<comment type="catalytic activity">
    <reaction evidence="2">
        <text>2 GTP = 3',3'-c-di-GMP + 2 diphosphate</text>
        <dbReference type="Rhea" id="RHEA:24898"/>
        <dbReference type="ChEBI" id="CHEBI:33019"/>
        <dbReference type="ChEBI" id="CHEBI:37565"/>
        <dbReference type="ChEBI" id="CHEBI:58805"/>
        <dbReference type="EC" id="2.7.7.65"/>
    </reaction>
</comment>
<dbReference type="InterPro" id="IPR037522">
    <property type="entry name" value="HD_GYP_dom"/>
</dbReference>
<dbReference type="SUPFAM" id="SSF55785">
    <property type="entry name" value="PYP-like sensor domain (PAS domain)"/>
    <property type="match status" value="1"/>
</dbReference>
<dbReference type="InterPro" id="IPR003607">
    <property type="entry name" value="HD/PDEase_dom"/>
</dbReference>
<dbReference type="SMART" id="SM00267">
    <property type="entry name" value="GGDEF"/>
    <property type="match status" value="1"/>
</dbReference>
<dbReference type="NCBIfam" id="TIGR00254">
    <property type="entry name" value="GGDEF"/>
    <property type="match status" value="1"/>
</dbReference>
<dbReference type="InterPro" id="IPR043128">
    <property type="entry name" value="Rev_trsase/Diguanyl_cyclase"/>
</dbReference>
<evidence type="ECO:0000256" key="2">
    <source>
        <dbReference type="ARBA" id="ARBA00034247"/>
    </source>
</evidence>
<evidence type="ECO:0000313" key="8">
    <source>
        <dbReference type="EMBL" id="PQO46115.1"/>
    </source>
</evidence>
<dbReference type="PROSITE" id="PS50112">
    <property type="entry name" value="PAS"/>
    <property type="match status" value="1"/>
</dbReference>
<dbReference type="Proteomes" id="UP000237819">
    <property type="component" value="Unassembled WGS sequence"/>
</dbReference>
<feature type="region of interest" description="Disordered" evidence="3">
    <location>
        <begin position="55"/>
        <end position="75"/>
    </location>
</feature>
<dbReference type="Gene3D" id="3.30.450.20">
    <property type="entry name" value="PAS domain"/>
    <property type="match status" value="1"/>
</dbReference>
<feature type="domain" description="HD-GYP" evidence="7">
    <location>
        <begin position="109"/>
        <end position="304"/>
    </location>
</feature>
<feature type="domain" description="PAS" evidence="4">
    <location>
        <begin position="341"/>
        <end position="386"/>
    </location>
</feature>
<dbReference type="AlphaFoldDB" id="A0A2S8GNW1"/>
<dbReference type="PANTHER" id="PTHR45138">
    <property type="entry name" value="REGULATORY COMPONENTS OF SENSORY TRANSDUCTION SYSTEM"/>
    <property type="match status" value="1"/>
</dbReference>
<dbReference type="InterPro" id="IPR000014">
    <property type="entry name" value="PAS"/>
</dbReference>
<dbReference type="FunFam" id="3.30.70.270:FF:000001">
    <property type="entry name" value="Diguanylate cyclase domain protein"/>
    <property type="match status" value="1"/>
</dbReference>
<dbReference type="PROSITE" id="PS50887">
    <property type="entry name" value="GGDEF"/>
    <property type="match status" value="1"/>
</dbReference>
<dbReference type="GO" id="GO:1902201">
    <property type="term" value="P:negative regulation of bacterial-type flagellum-dependent cell motility"/>
    <property type="evidence" value="ECO:0007669"/>
    <property type="project" value="TreeGrafter"/>
</dbReference>
<organism evidence="8 9">
    <name type="scientific">Blastopirellula marina</name>
    <dbReference type="NCBI Taxonomy" id="124"/>
    <lineage>
        <taxon>Bacteria</taxon>
        <taxon>Pseudomonadati</taxon>
        <taxon>Planctomycetota</taxon>
        <taxon>Planctomycetia</taxon>
        <taxon>Pirellulales</taxon>
        <taxon>Pirellulaceae</taxon>
        <taxon>Blastopirellula</taxon>
    </lineage>
</organism>
<dbReference type="CDD" id="cd00077">
    <property type="entry name" value="HDc"/>
    <property type="match status" value="1"/>
</dbReference>
<evidence type="ECO:0000313" key="9">
    <source>
        <dbReference type="Proteomes" id="UP000237819"/>
    </source>
</evidence>
<dbReference type="InterPro" id="IPR000160">
    <property type="entry name" value="GGDEF_dom"/>
</dbReference>
<dbReference type="InterPro" id="IPR013767">
    <property type="entry name" value="PAS_fold"/>
</dbReference>
<dbReference type="SMART" id="SM00091">
    <property type="entry name" value="PAS"/>
    <property type="match status" value="1"/>
</dbReference>
<dbReference type="Pfam" id="PF00989">
    <property type="entry name" value="PAS"/>
    <property type="match status" value="1"/>
</dbReference>
<feature type="domain" description="HD" evidence="6">
    <location>
        <begin position="131"/>
        <end position="253"/>
    </location>
</feature>
<feature type="compositionally biased region" description="Polar residues" evidence="3">
    <location>
        <begin position="57"/>
        <end position="66"/>
    </location>
</feature>
<dbReference type="InterPro" id="IPR006674">
    <property type="entry name" value="HD_domain"/>
</dbReference>
<dbReference type="NCBIfam" id="TIGR00229">
    <property type="entry name" value="sensory_box"/>
    <property type="match status" value="1"/>
</dbReference>
<dbReference type="InterPro" id="IPR050469">
    <property type="entry name" value="Diguanylate_Cyclase"/>
</dbReference>
<dbReference type="Pfam" id="PF00990">
    <property type="entry name" value="GGDEF"/>
    <property type="match status" value="1"/>
</dbReference>
<dbReference type="SUPFAM" id="SSF55073">
    <property type="entry name" value="Nucleotide cyclase"/>
    <property type="match status" value="1"/>
</dbReference>
<accession>A0A2S8GNW1</accession>
<dbReference type="PROSITE" id="PS51832">
    <property type="entry name" value="HD_GYP"/>
    <property type="match status" value="1"/>
</dbReference>
<reference evidence="8 9" key="1">
    <citation type="submission" date="2018-02" db="EMBL/GenBank/DDBJ databases">
        <title>Comparative genomes isolates from brazilian mangrove.</title>
        <authorList>
            <person name="Araujo J.E."/>
            <person name="Taketani R.G."/>
            <person name="Silva M.C.P."/>
            <person name="Loureco M.V."/>
            <person name="Andreote F.D."/>
        </authorList>
    </citation>
    <scope>NUCLEOTIDE SEQUENCE [LARGE SCALE GENOMIC DNA]</scope>
    <source>
        <strain evidence="8 9">Nap-Phe MGV</strain>
    </source>
</reference>
<evidence type="ECO:0000256" key="3">
    <source>
        <dbReference type="SAM" id="MobiDB-lite"/>
    </source>
</evidence>
<proteinExistence type="predicted"/>
<protein>
    <recommendedName>
        <fullName evidence="1">diguanylate cyclase</fullName>
        <ecNumber evidence="1">2.7.7.65</ecNumber>
    </recommendedName>
</protein>
<dbReference type="GO" id="GO:0005886">
    <property type="term" value="C:plasma membrane"/>
    <property type="evidence" value="ECO:0007669"/>
    <property type="project" value="TreeGrafter"/>
</dbReference>
<sequence length="794" mass="87957">MLGARGTRIATTGNRAGEIVILPGSEFAALPISTYLSALTIVIVRFVELERRPMSVEPTSNPNAINSSDGSDSSADGQIHAISNLIAWADESDVDPGNGDNFDDTDNQLIQVSLGVASGLFYALQAKHFPTAAHSLRVAKMCSRWAISLDLEPFQRDQLEVAALLHDIGKIGVPDYVLSCPGKLPAEEQTLMERSQELGLEILSACCDGEEIIDLIRYNYAWYDGTKGGFDLKEKQLPLEARMLAIADAYDSMTVDQIFRRARSTDRALAELLAFSGSQFDPELVDSFCQMQTQSRPVDPTGTRHWLRVLSPDQANRHWKARQEMGPQARQRWATIFQESLVRHIHDAVIYLDLNLEIVGWNQAAERLTGLTREAVEGHQWSSELLGMADQNGRRLQPENDPVRAAITGASQTIDRLSIRNAANKFVTVTAHVVPVIGEDGKTIGVTIQMHDTTSMESLEEQIESLHYKATRDPLTGLVNRAEMDRALSEMVERHTAAGKACSVIICDIDFFKRINDTYGHQAGDEALTGFAKLLQAYARPGDVTARYGGEEFVVLCPNSNNETAAALAERIRSELASISQQALGGKNMTASFGVTEIQHGDTADTILNRADRALLQSKELGRNIVTQIGGGFSEPAVGNRRSWLSRLFTPEEPELLLKRAMKTRVPLNLAAEKIGGFVADHRAQVITVKQDYIKMMIDGESLPMQRRSADRVVPLIIELHFSPLTAENGSQHTKVQISISPRRNRDRRKRDAFERARHLLLSMQSYLVAYEFVDTTVAPADENTSWWSRLWGG</sequence>
<dbReference type="Pfam" id="PF13487">
    <property type="entry name" value="HD_5"/>
    <property type="match status" value="1"/>
</dbReference>
<dbReference type="Gene3D" id="1.10.3210.10">
    <property type="entry name" value="Hypothetical protein af1432"/>
    <property type="match status" value="1"/>
</dbReference>
<evidence type="ECO:0000256" key="1">
    <source>
        <dbReference type="ARBA" id="ARBA00012528"/>
    </source>
</evidence>
<dbReference type="GO" id="GO:0043709">
    <property type="term" value="P:cell adhesion involved in single-species biofilm formation"/>
    <property type="evidence" value="ECO:0007669"/>
    <property type="project" value="TreeGrafter"/>
</dbReference>
<name>A0A2S8GNW1_9BACT</name>
<dbReference type="InterPro" id="IPR035965">
    <property type="entry name" value="PAS-like_dom_sf"/>
</dbReference>
<gene>
    <name evidence="8" type="ORF">C5Y93_11105</name>
</gene>
<dbReference type="InterPro" id="IPR029787">
    <property type="entry name" value="Nucleotide_cyclase"/>
</dbReference>
<dbReference type="CDD" id="cd00130">
    <property type="entry name" value="PAS"/>
    <property type="match status" value="1"/>
</dbReference>
<feature type="domain" description="GGDEF" evidence="5">
    <location>
        <begin position="500"/>
        <end position="631"/>
    </location>
</feature>
<dbReference type="PANTHER" id="PTHR45138:SF9">
    <property type="entry name" value="DIGUANYLATE CYCLASE DGCM-RELATED"/>
    <property type="match status" value="1"/>
</dbReference>
<dbReference type="CDD" id="cd01949">
    <property type="entry name" value="GGDEF"/>
    <property type="match status" value="1"/>
</dbReference>
<evidence type="ECO:0000259" key="5">
    <source>
        <dbReference type="PROSITE" id="PS50887"/>
    </source>
</evidence>
<dbReference type="PROSITE" id="PS51831">
    <property type="entry name" value="HD"/>
    <property type="match status" value="1"/>
</dbReference>
<dbReference type="SMART" id="SM00471">
    <property type="entry name" value="HDc"/>
    <property type="match status" value="1"/>
</dbReference>
<evidence type="ECO:0000259" key="6">
    <source>
        <dbReference type="PROSITE" id="PS51831"/>
    </source>
</evidence>
<evidence type="ECO:0000259" key="7">
    <source>
        <dbReference type="PROSITE" id="PS51832"/>
    </source>
</evidence>